<keyword evidence="2" id="KW-1185">Reference proteome</keyword>
<gene>
    <name evidence="1" type="ORF">HPMG_00901</name>
</gene>
<dbReference type="HOGENOM" id="CLU_3080580_0_0_7"/>
<reference evidence="2" key="1">
    <citation type="journal article" date="2014" name="Genome Announc.">
        <title>Draft genome sequences of six enterohepatic helicobacter species isolated from humans and one from rhesus macaques.</title>
        <authorList>
            <person name="Shen Z."/>
            <person name="Sheh A."/>
            <person name="Young S.K."/>
            <person name="Abouelliel A."/>
            <person name="Ward D.V."/>
            <person name="Earl A.M."/>
            <person name="Fox J.G."/>
        </authorList>
    </citation>
    <scope>NUCLEOTIDE SEQUENCE [LARGE SCALE GENOMIC DNA]</scope>
    <source>
        <strain evidence="2">MIT 98-5489</strain>
    </source>
</reference>
<protein>
    <submittedName>
        <fullName evidence="1">Uncharacterized protein</fullName>
    </submittedName>
</protein>
<accession>C5EZK0</accession>
<sequence>MSDTAAMRQKELANRASNNAKLAIKQVNMKQASVSWHKMARKAGQNRKLSYT</sequence>
<name>C5EZK0_9HELI</name>
<proteinExistence type="predicted"/>
<dbReference type="EMBL" id="DS990443">
    <property type="protein sequence ID" value="EEQ63444.1"/>
    <property type="molecule type" value="Genomic_DNA"/>
</dbReference>
<evidence type="ECO:0000313" key="2">
    <source>
        <dbReference type="Proteomes" id="UP000003953"/>
    </source>
</evidence>
<evidence type="ECO:0000313" key="1">
    <source>
        <dbReference type="EMBL" id="EEQ63444.1"/>
    </source>
</evidence>
<dbReference type="AlphaFoldDB" id="C5EZK0"/>
<organism evidence="1 2">
    <name type="scientific">Helicobacter pullorum MIT 98-5489</name>
    <dbReference type="NCBI Taxonomy" id="537972"/>
    <lineage>
        <taxon>Bacteria</taxon>
        <taxon>Pseudomonadati</taxon>
        <taxon>Campylobacterota</taxon>
        <taxon>Epsilonproteobacteria</taxon>
        <taxon>Campylobacterales</taxon>
        <taxon>Helicobacteraceae</taxon>
        <taxon>Helicobacter</taxon>
    </lineage>
</organism>
<dbReference type="Proteomes" id="UP000003953">
    <property type="component" value="Unassembled WGS sequence"/>
</dbReference>